<evidence type="ECO:0000259" key="9">
    <source>
        <dbReference type="Pfam" id="PF13231"/>
    </source>
</evidence>
<keyword evidence="5 8" id="KW-0812">Transmembrane</keyword>
<feature type="transmembrane region" description="Helical" evidence="8">
    <location>
        <begin position="220"/>
        <end position="239"/>
    </location>
</feature>
<keyword evidence="11" id="KW-1185">Reference proteome</keyword>
<evidence type="ECO:0000313" key="11">
    <source>
        <dbReference type="Proteomes" id="UP000565286"/>
    </source>
</evidence>
<keyword evidence="3" id="KW-0328">Glycosyltransferase</keyword>
<evidence type="ECO:0000256" key="6">
    <source>
        <dbReference type="ARBA" id="ARBA00022989"/>
    </source>
</evidence>
<reference evidence="10 11" key="1">
    <citation type="submission" date="2020-08" db="EMBL/GenBank/DDBJ databases">
        <title>Genomic Encyclopedia of Type Strains, Phase IV (KMG-IV): sequencing the most valuable type-strain genomes for metagenomic binning, comparative biology and taxonomic classification.</title>
        <authorList>
            <person name="Goeker M."/>
        </authorList>
    </citation>
    <scope>NUCLEOTIDE SEQUENCE [LARGE SCALE GENOMIC DNA]</scope>
    <source>
        <strain evidence="10 11">DSM 26438</strain>
    </source>
</reference>
<feature type="transmembrane region" description="Helical" evidence="8">
    <location>
        <begin position="367"/>
        <end position="384"/>
    </location>
</feature>
<evidence type="ECO:0000256" key="8">
    <source>
        <dbReference type="SAM" id="Phobius"/>
    </source>
</evidence>
<dbReference type="InterPro" id="IPR050297">
    <property type="entry name" value="LipidA_mod_glycosyltrf_83"/>
</dbReference>
<feature type="transmembrane region" description="Helical" evidence="8">
    <location>
        <begin position="269"/>
        <end position="289"/>
    </location>
</feature>
<keyword evidence="7 8" id="KW-0472">Membrane</keyword>
<keyword evidence="2" id="KW-1003">Cell membrane</keyword>
<dbReference type="Pfam" id="PF13231">
    <property type="entry name" value="PMT_2"/>
    <property type="match status" value="1"/>
</dbReference>
<gene>
    <name evidence="10" type="ORF">GGQ73_001372</name>
</gene>
<dbReference type="AlphaFoldDB" id="A0A7W6G1G3"/>
<feature type="transmembrane region" description="Helical" evidence="8">
    <location>
        <begin position="178"/>
        <end position="208"/>
    </location>
</feature>
<comment type="subcellular location">
    <subcellularLocation>
        <location evidence="1">Cell membrane</location>
        <topology evidence="1">Multi-pass membrane protein</topology>
    </subcellularLocation>
</comment>
<evidence type="ECO:0000313" key="10">
    <source>
        <dbReference type="EMBL" id="MBB3945439.1"/>
    </source>
</evidence>
<name>A0A7W6G1G3_9HYPH</name>
<feature type="transmembrane region" description="Helical" evidence="8">
    <location>
        <begin position="87"/>
        <end position="113"/>
    </location>
</feature>
<protein>
    <submittedName>
        <fullName evidence="10">4-amino-4-deoxy-L-arabinose transferase-like glycosyltransferase</fullName>
    </submittedName>
</protein>
<comment type="caution">
    <text evidence="10">The sequence shown here is derived from an EMBL/GenBank/DDBJ whole genome shotgun (WGS) entry which is preliminary data.</text>
</comment>
<dbReference type="InterPro" id="IPR038731">
    <property type="entry name" value="RgtA/B/C-like"/>
</dbReference>
<keyword evidence="4 10" id="KW-0808">Transferase</keyword>
<evidence type="ECO:0000256" key="3">
    <source>
        <dbReference type="ARBA" id="ARBA00022676"/>
    </source>
</evidence>
<sequence>MAMTVHSAGTPSTETNGRGKRILLCLTNNPNAVIVLFGIYFLVQTIVRQLVPPALRIDEAQQVLFAQWLALGYDAQPPLYNWYQQGVFAVFGTSMVTLALAKNFILFLTFAIYTKTAELVLENKRLVVVAAMALFVVPQVFWQAQRDLTHTAMLMLTFASLIYCTIKLIQRPTTAGYVLVGLAAGLGMLSKYNFALMLPALLVAVWFHPTGRARIFDKRFLLTLGISLVVFIPHVFWLIDNLSFASEVTLERMAEDAPESRFLQIARGLGRFVSSSAIILALPALLLWLSARQEKKRPAATADTVWLRFFITYFIAIAILMTTVILMTTMTELRDRWLLPLLLPFPILATLFLEQRVANVERVSGKFIPLGLFVMVIVPLAMLLSQPLTAFMGRVSSSNYDWQAFRDHIVDDKRISPSLVVTPNWPSGGNLRFVFDAIPVGTTIYDDYDPVFALSEDRPVLMVWTGNDTKELEVMTKWLGDQMHAKVEGVTATRLDVPLYYPVKNKVLEFNYAVVKPSNIIKN</sequence>
<dbReference type="GO" id="GO:0005886">
    <property type="term" value="C:plasma membrane"/>
    <property type="evidence" value="ECO:0007669"/>
    <property type="project" value="UniProtKB-SubCell"/>
</dbReference>
<evidence type="ECO:0000256" key="5">
    <source>
        <dbReference type="ARBA" id="ARBA00022692"/>
    </source>
</evidence>
<evidence type="ECO:0000256" key="7">
    <source>
        <dbReference type="ARBA" id="ARBA00023136"/>
    </source>
</evidence>
<proteinExistence type="predicted"/>
<accession>A0A7W6G1G3</accession>
<feature type="transmembrane region" description="Helical" evidence="8">
    <location>
        <begin position="309"/>
        <end position="330"/>
    </location>
</feature>
<evidence type="ECO:0000256" key="2">
    <source>
        <dbReference type="ARBA" id="ARBA00022475"/>
    </source>
</evidence>
<dbReference type="GO" id="GO:0016763">
    <property type="term" value="F:pentosyltransferase activity"/>
    <property type="evidence" value="ECO:0007669"/>
    <property type="project" value="TreeGrafter"/>
</dbReference>
<feature type="domain" description="Glycosyltransferase RgtA/B/C/D-like" evidence="9">
    <location>
        <begin position="76"/>
        <end position="237"/>
    </location>
</feature>
<dbReference type="PANTHER" id="PTHR33908:SF11">
    <property type="entry name" value="MEMBRANE PROTEIN"/>
    <property type="match status" value="1"/>
</dbReference>
<dbReference type="PANTHER" id="PTHR33908">
    <property type="entry name" value="MANNOSYLTRANSFERASE YKCB-RELATED"/>
    <property type="match status" value="1"/>
</dbReference>
<dbReference type="RefSeq" id="WP_174155558.1">
    <property type="nucleotide sequence ID" value="NZ_JAAMCM010000019.1"/>
</dbReference>
<dbReference type="GO" id="GO:0009103">
    <property type="term" value="P:lipopolysaccharide biosynthetic process"/>
    <property type="evidence" value="ECO:0007669"/>
    <property type="project" value="UniProtKB-ARBA"/>
</dbReference>
<feature type="transmembrane region" description="Helical" evidence="8">
    <location>
        <begin position="125"/>
        <end position="142"/>
    </location>
</feature>
<dbReference type="EMBL" id="JACIDV010000003">
    <property type="protein sequence ID" value="MBB3945439.1"/>
    <property type="molecule type" value="Genomic_DNA"/>
</dbReference>
<evidence type="ECO:0000256" key="1">
    <source>
        <dbReference type="ARBA" id="ARBA00004651"/>
    </source>
</evidence>
<organism evidence="10 11">
    <name type="scientific">Rhizobium skierniewicense</name>
    <dbReference type="NCBI Taxonomy" id="984260"/>
    <lineage>
        <taxon>Bacteria</taxon>
        <taxon>Pseudomonadati</taxon>
        <taxon>Pseudomonadota</taxon>
        <taxon>Alphaproteobacteria</taxon>
        <taxon>Hyphomicrobiales</taxon>
        <taxon>Rhizobiaceae</taxon>
        <taxon>Rhizobium/Agrobacterium group</taxon>
        <taxon>Rhizobium</taxon>
    </lineage>
</organism>
<dbReference type="Proteomes" id="UP000565286">
    <property type="component" value="Unassembled WGS sequence"/>
</dbReference>
<keyword evidence="6 8" id="KW-1133">Transmembrane helix</keyword>
<feature type="transmembrane region" description="Helical" evidence="8">
    <location>
        <begin position="337"/>
        <end position="355"/>
    </location>
</feature>
<evidence type="ECO:0000256" key="4">
    <source>
        <dbReference type="ARBA" id="ARBA00022679"/>
    </source>
</evidence>
<feature type="transmembrane region" description="Helical" evidence="8">
    <location>
        <begin position="21"/>
        <end position="43"/>
    </location>
</feature>